<keyword evidence="2 6" id="KW-0813">Transport</keyword>
<evidence type="ECO:0000256" key="5">
    <source>
        <dbReference type="ARBA" id="ARBA00023136"/>
    </source>
</evidence>
<comment type="caution">
    <text evidence="8">The sequence shown here is derived from an EMBL/GenBank/DDBJ whole genome shotgun (WGS) entry which is preliminary data.</text>
</comment>
<dbReference type="SUPFAM" id="SSF161098">
    <property type="entry name" value="MetI-like"/>
    <property type="match status" value="1"/>
</dbReference>
<sequence length="447" mass="49930">MTVIDANRMHEIETGYPEYFHRSFRQRFGGLMVLIATLLYSLYAVWFFDLPKLFTEAHWERVGIYLSQWVSYDVQPEFRIERDGSIDIRYPRFSPLGDNPHPDWLVNNPDGSITVSISGTSRSVTVSKSETIVTAHGISVPVDVSSGAPKVIGPVPGWMTVYDDNVLADLGFAGNVSISVDRVKIRKRFIGWANFIFDTQSSFFDKPVGEVVSLIVSGPRIKPDQSNLSLAFDDIWNNSEWQHGDVWTKLFQTIVMAFLGTLLGSLTAFPLAFLAARNITPNRLLNQILKRFFDFLRSVDMLIWALFLTRAFGPGPLAGSGAIFLTETGTLGKLYSEGLENIDNKPREGIKSTGAQTVLVHRYGIMPQIVPIFVSQTLYQWESNVRGATIIGAVGAGGIGLKLWEAMRTNANWENVAYMVILILIVVFIFDTASNALRHRLMGTKAH</sequence>
<dbReference type="Pfam" id="PF00528">
    <property type="entry name" value="BPD_transp_1"/>
    <property type="match status" value="1"/>
</dbReference>
<dbReference type="InterPro" id="IPR035906">
    <property type="entry name" value="MetI-like_sf"/>
</dbReference>
<feature type="domain" description="ABC transmembrane type-1" evidence="7">
    <location>
        <begin position="250"/>
        <end position="434"/>
    </location>
</feature>
<dbReference type="EMBL" id="SIPS01000001">
    <property type="protein sequence ID" value="TAW32140.1"/>
    <property type="molecule type" value="Genomic_DNA"/>
</dbReference>
<dbReference type="AlphaFoldDB" id="A0ABD7PYK1"/>
<dbReference type="PANTHER" id="PTHR30043">
    <property type="entry name" value="PHOSPHONATES TRANSPORT SYSTEM PERMEASE PROTEIN"/>
    <property type="match status" value="1"/>
</dbReference>
<evidence type="ECO:0000256" key="1">
    <source>
        <dbReference type="ARBA" id="ARBA00004651"/>
    </source>
</evidence>
<proteinExistence type="inferred from homology"/>
<feature type="transmembrane region" description="Helical" evidence="6">
    <location>
        <begin position="250"/>
        <end position="274"/>
    </location>
</feature>
<dbReference type="InterPro" id="IPR005769">
    <property type="entry name" value="PhnE/PtxC"/>
</dbReference>
<comment type="subcellular location">
    <subcellularLocation>
        <location evidence="1 6">Cell membrane</location>
        <topology evidence="1 6">Multi-pass membrane protein</topology>
    </subcellularLocation>
</comment>
<evidence type="ECO:0000259" key="7">
    <source>
        <dbReference type="PROSITE" id="PS50928"/>
    </source>
</evidence>
<protein>
    <submittedName>
        <fullName evidence="8">Phosphonate ABC transporter, permease protein PhnE</fullName>
    </submittedName>
</protein>
<evidence type="ECO:0000256" key="4">
    <source>
        <dbReference type="ARBA" id="ARBA00022989"/>
    </source>
</evidence>
<reference evidence="8 9" key="1">
    <citation type="submission" date="2019-02" db="EMBL/GenBank/DDBJ databases">
        <title>The genomic architecture of introgression among sibling species of bacteria.</title>
        <authorList>
            <person name="Cavassim M.I.A."/>
            <person name="Moeskjaer S."/>
            <person name="Moslemi C."/>
            <person name="Fields B."/>
            <person name="Bachmann A."/>
            <person name="Vilhjalmsson B."/>
            <person name="Schierup M.H."/>
            <person name="Young J.P.W."/>
            <person name="Andersen S.U."/>
        </authorList>
    </citation>
    <scope>NUCLEOTIDE SEQUENCE [LARGE SCALE GENOMIC DNA]</scope>
    <source>
        <strain evidence="8 9">SM151B</strain>
    </source>
</reference>
<keyword evidence="4 6" id="KW-1133">Transmembrane helix</keyword>
<evidence type="ECO:0000256" key="2">
    <source>
        <dbReference type="ARBA" id="ARBA00022448"/>
    </source>
</evidence>
<evidence type="ECO:0000313" key="8">
    <source>
        <dbReference type="EMBL" id="TAW32140.1"/>
    </source>
</evidence>
<dbReference type="CDD" id="cd06261">
    <property type="entry name" value="TM_PBP2"/>
    <property type="match status" value="1"/>
</dbReference>
<organism evidence="8 9">
    <name type="scientific">Rhizobium leguminosarum</name>
    <dbReference type="NCBI Taxonomy" id="384"/>
    <lineage>
        <taxon>Bacteria</taxon>
        <taxon>Pseudomonadati</taxon>
        <taxon>Pseudomonadota</taxon>
        <taxon>Alphaproteobacteria</taxon>
        <taxon>Hyphomicrobiales</taxon>
        <taxon>Rhizobiaceae</taxon>
        <taxon>Rhizobium/Agrobacterium group</taxon>
        <taxon>Rhizobium</taxon>
    </lineage>
</organism>
<gene>
    <name evidence="8" type="primary">phnE</name>
    <name evidence="8" type="ORF">ELI19_22680</name>
</gene>
<comment type="similarity">
    <text evidence="6">Belongs to the binding-protein-dependent transport system permease family.</text>
</comment>
<keyword evidence="5 6" id="KW-0472">Membrane</keyword>
<dbReference type="PANTHER" id="PTHR30043:SF9">
    <property type="entry name" value="PHOSPHONATES TRANSPORT SYSTEM PERMEASE PROTEIN"/>
    <property type="match status" value="1"/>
</dbReference>
<evidence type="ECO:0000256" key="3">
    <source>
        <dbReference type="ARBA" id="ARBA00022692"/>
    </source>
</evidence>
<dbReference type="GO" id="GO:0005886">
    <property type="term" value="C:plasma membrane"/>
    <property type="evidence" value="ECO:0007669"/>
    <property type="project" value="UniProtKB-SubCell"/>
</dbReference>
<keyword evidence="3 6" id="KW-0812">Transmembrane</keyword>
<dbReference type="RefSeq" id="WP_130670051.1">
    <property type="nucleotide sequence ID" value="NZ_SIOS01000001.1"/>
</dbReference>
<evidence type="ECO:0000256" key="6">
    <source>
        <dbReference type="RuleBase" id="RU363032"/>
    </source>
</evidence>
<feature type="transmembrane region" description="Helical" evidence="6">
    <location>
        <begin position="416"/>
        <end position="437"/>
    </location>
</feature>
<dbReference type="InterPro" id="IPR000515">
    <property type="entry name" value="MetI-like"/>
</dbReference>
<feature type="transmembrane region" description="Helical" evidence="6">
    <location>
        <begin position="295"/>
        <end position="313"/>
    </location>
</feature>
<dbReference type="NCBIfam" id="TIGR01097">
    <property type="entry name" value="PhnE"/>
    <property type="match status" value="1"/>
</dbReference>
<evidence type="ECO:0000313" key="9">
    <source>
        <dbReference type="Proteomes" id="UP000292036"/>
    </source>
</evidence>
<dbReference type="Gene3D" id="1.10.3720.10">
    <property type="entry name" value="MetI-like"/>
    <property type="match status" value="1"/>
</dbReference>
<feature type="transmembrane region" description="Helical" evidence="6">
    <location>
        <begin position="28"/>
        <end position="48"/>
    </location>
</feature>
<dbReference type="PROSITE" id="PS50928">
    <property type="entry name" value="ABC_TM1"/>
    <property type="match status" value="1"/>
</dbReference>
<name>A0ABD7PYK1_RHILE</name>
<dbReference type="Proteomes" id="UP000292036">
    <property type="component" value="Unassembled WGS sequence"/>
</dbReference>
<accession>A0ABD7PYK1</accession>